<evidence type="ECO:0000259" key="1">
    <source>
        <dbReference type="Pfam" id="PF20675"/>
    </source>
</evidence>
<name>A0A8J4B6A2_9CHLO</name>
<organism evidence="2 3">
    <name type="scientific">Volvox africanus</name>
    <dbReference type="NCBI Taxonomy" id="51714"/>
    <lineage>
        <taxon>Eukaryota</taxon>
        <taxon>Viridiplantae</taxon>
        <taxon>Chlorophyta</taxon>
        <taxon>core chlorophytes</taxon>
        <taxon>Chlorophyceae</taxon>
        <taxon>CS clade</taxon>
        <taxon>Chlamydomonadales</taxon>
        <taxon>Volvocaceae</taxon>
        <taxon>Volvox</taxon>
    </lineage>
</organism>
<dbReference type="InterPro" id="IPR049072">
    <property type="entry name" value="MPH2_C"/>
</dbReference>
<dbReference type="PANTHER" id="PTHR35742:SF1">
    <property type="entry name" value="THYLAKOID LUMENAL 16.5 KDA PROTEIN, CHLOROPLASTIC"/>
    <property type="match status" value="1"/>
</dbReference>
<keyword evidence="3" id="KW-1185">Reference proteome</keyword>
<dbReference type="InterPro" id="IPR038862">
    <property type="entry name" value="MPH2"/>
</dbReference>
<gene>
    <name evidence="2" type="ORF">Vafri_10050</name>
</gene>
<comment type="caution">
    <text evidence="2">The sequence shown here is derived from an EMBL/GenBank/DDBJ whole genome shotgun (WGS) entry which is preliminary data.</text>
</comment>
<dbReference type="AlphaFoldDB" id="A0A8J4B6A2"/>
<sequence length="200" mass="21030">MSAIMQKAAVCPVRASRRGCLVVCQATERPVASRRAILGVTLLPALVYAPKALALIPDEEDEDLVEKAKANRRARLAQQRGVTRNFMASENLKDIPLEQKLVPVQKAVYQLAKAGSQLESGDLKAAANTLTGAWLSDLSLVASTISNNDAAAKLTESIKATQSAASSGDVKAAKREFISAAQGLTDWASATGLASSLKGL</sequence>
<proteinExistence type="predicted"/>
<dbReference type="Proteomes" id="UP000747399">
    <property type="component" value="Unassembled WGS sequence"/>
</dbReference>
<evidence type="ECO:0000313" key="3">
    <source>
        <dbReference type="Proteomes" id="UP000747399"/>
    </source>
</evidence>
<accession>A0A8J4B6A2</accession>
<dbReference type="EMBL" id="BNCO01000018">
    <property type="protein sequence ID" value="GIL54527.1"/>
    <property type="molecule type" value="Genomic_DNA"/>
</dbReference>
<reference evidence="2" key="1">
    <citation type="journal article" date="2021" name="Proc. Natl. Acad. Sci. U.S.A.">
        <title>Three genomes in the algal genus Volvox reveal the fate of a haploid sex-determining region after a transition to homothallism.</title>
        <authorList>
            <person name="Yamamoto K."/>
            <person name="Hamaji T."/>
            <person name="Kawai-Toyooka H."/>
            <person name="Matsuzaki R."/>
            <person name="Takahashi F."/>
            <person name="Nishimura Y."/>
            <person name="Kawachi M."/>
            <person name="Noguchi H."/>
            <person name="Minakuchi Y."/>
            <person name="Umen J.G."/>
            <person name="Toyoda A."/>
            <person name="Nozaki H."/>
        </authorList>
    </citation>
    <scope>NUCLEOTIDE SEQUENCE</scope>
    <source>
        <strain evidence="2">NIES-3780</strain>
    </source>
</reference>
<dbReference type="GO" id="GO:0010206">
    <property type="term" value="P:photosystem II repair"/>
    <property type="evidence" value="ECO:0007669"/>
    <property type="project" value="InterPro"/>
</dbReference>
<dbReference type="PANTHER" id="PTHR35742">
    <property type="entry name" value="THYLAKOID LUMENAL 16.5 KDA PROTEIN, CHLOROPLASTIC"/>
    <property type="match status" value="1"/>
</dbReference>
<protein>
    <recommendedName>
        <fullName evidence="1">Maintenance of Photosystem II under High light 2 C-terminal domain-containing protein</fullName>
    </recommendedName>
</protein>
<feature type="domain" description="Maintenance of Photosystem II under High light 2 C-terminal" evidence="1">
    <location>
        <begin position="103"/>
        <end position="200"/>
    </location>
</feature>
<dbReference type="Pfam" id="PF20675">
    <property type="entry name" value="MPH2"/>
    <property type="match status" value="1"/>
</dbReference>
<evidence type="ECO:0000313" key="2">
    <source>
        <dbReference type="EMBL" id="GIL54527.1"/>
    </source>
</evidence>